<organism evidence="2 3">
    <name type="scientific">Nostocoides australiense Ben110</name>
    <dbReference type="NCBI Taxonomy" id="1193182"/>
    <lineage>
        <taxon>Bacteria</taxon>
        <taxon>Bacillati</taxon>
        <taxon>Actinomycetota</taxon>
        <taxon>Actinomycetes</taxon>
        <taxon>Micrococcales</taxon>
        <taxon>Intrasporangiaceae</taxon>
        <taxon>Nostocoides</taxon>
    </lineage>
</organism>
<keyword evidence="3" id="KW-1185">Reference proteome</keyword>
<dbReference type="EMBL" id="CAJA01000026">
    <property type="protein sequence ID" value="CCH71954.1"/>
    <property type="molecule type" value="Genomic_DNA"/>
</dbReference>
<evidence type="ECO:0008006" key="4">
    <source>
        <dbReference type="Google" id="ProtNLM"/>
    </source>
</evidence>
<feature type="signal peptide" evidence="1">
    <location>
        <begin position="1"/>
        <end position="27"/>
    </location>
</feature>
<reference evidence="2 3" key="1">
    <citation type="journal article" date="2013" name="ISME J.">
        <title>A metabolic model for members of the genus Tetrasphaera involved in enhanced biological phosphorus removal.</title>
        <authorList>
            <person name="Kristiansen R."/>
            <person name="Nguyen H.T.T."/>
            <person name="Saunders A.M."/>
            <person name="Nielsen J.L."/>
            <person name="Wimmer R."/>
            <person name="Le V.Q."/>
            <person name="McIlroy S.J."/>
            <person name="Petrovski S."/>
            <person name="Seviour R.J."/>
            <person name="Calteau A."/>
            <person name="Nielsen K.L."/>
            <person name="Nielsen P.H."/>
        </authorList>
    </citation>
    <scope>NUCLEOTIDE SEQUENCE [LARGE SCALE GENOMIC DNA]</scope>
    <source>
        <strain evidence="2 3">Ben110</strain>
    </source>
</reference>
<dbReference type="Proteomes" id="UP000035763">
    <property type="component" value="Unassembled WGS sequence"/>
</dbReference>
<evidence type="ECO:0000313" key="2">
    <source>
        <dbReference type="EMBL" id="CCH71954.1"/>
    </source>
</evidence>
<gene>
    <name evidence="2" type="ORF">BN11_1210005</name>
</gene>
<accession>W6K114</accession>
<evidence type="ECO:0000256" key="1">
    <source>
        <dbReference type="SAM" id="SignalP"/>
    </source>
</evidence>
<feature type="chain" id="PRO_5004877731" description="Secreted protein" evidence="1">
    <location>
        <begin position="28"/>
        <end position="120"/>
    </location>
</feature>
<name>W6K114_9MICO</name>
<dbReference type="AlphaFoldDB" id="W6K114"/>
<keyword evidence="1" id="KW-0732">Signal</keyword>
<proteinExistence type="predicted"/>
<comment type="caution">
    <text evidence="2">The sequence shown here is derived from an EMBL/GenBank/DDBJ whole genome shotgun (WGS) entry which is preliminary data.</text>
</comment>
<sequence>MKRMTSIVGGLALAGSLGVGTATSANASTDSIRAAGVSVSAGDAKTAVSCPVRYITRGIRVTCPASIPGYAFRAVVKCKRANGTTFLRKDAWRVQGTGYSQARCPLGTKRVYLPYAFEYK</sequence>
<evidence type="ECO:0000313" key="3">
    <source>
        <dbReference type="Proteomes" id="UP000035763"/>
    </source>
</evidence>
<protein>
    <recommendedName>
        <fullName evidence="4">Secreted protein</fullName>
    </recommendedName>
</protein>